<proteinExistence type="predicted"/>
<accession>A0ACC2ZRW3</accession>
<reference evidence="1" key="1">
    <citation type="submission" date="2022-10" db="EMBL/GenBank/DDBJ databases">
        <title>Culturing micro-colonial fungi from biological soil crusts in the Mojave desert and describing Neophaeococcomyces mojavensis, and introducing the new genera and species Taxawa tesnikishii.</title>
        <authorList>
            <person name="Kurbessoian T."/>
            <person name="Stajich J.E."/>
        </authorList>
    </citation>
    <scope>NUCLEOTIDE SEQUENCE</scope>
    <source>
        <strain evidence="1">JES_112</strain>
    </source>
</reference>
<keyword evidence="2" id="KW-1185">Reference proteome</keyword>
<organism evidence="1 2">
    <name type="scientific">Neophaeococcomyces mojaviensis</name>
    <dbReference type="NCBI Taxonomy" id="3383035"/>
    <lineage>
        <taxon>Eukaryota</taxon>
        <taxon>Fungi</taxon>
        <taxon>Dikarya</taxon>
        <taxon>Ascomycota</taxon>
        <taxon>Pezizomycotina</taxon>
        <taxon>Eurotiomycetes</taxon>
        <taxon>Chaetothyriomycetidae</taxon>
        <taxon>Chaetothyriales</taxon>
        <taxon>Chaetothyriales incertae sedis</taxon>
        <taxon>Neophaeococcomyces</taxon>
    </lineage>
</organism>
<dbReference type="EMBL" id="JAPDRQ010000357">
    <property type="protein sequence ID" value="KAJ9650315.1"/>
    <property type="molecule type" value="Genomic_DNA"/>
</dbReference>
<dbReference type="Proteomes" id="UP001172386">
    <property type="component" value="Unassembled WGS sequence"/>
</dbReference>
<evidence type="ECO:0000313" key="1">
    <source>
        <dbReference type="EMBL" id="KAJ9650315.1"/>
    </source>
</evidence>
<comment type="caution">
    <text evidence="1">The sequence shown here is derived from an EMBL/GenBank/DDBJ whole genome shotgun (WGS) entry which is preliminary data.</text>
</comment>
<protein>
    <submittedName>
        <fullName evidence="1">Uncharacterized protein</fullName>
    </submittedName>
</protein>
<name>A0ACC2ZRW3_9EURO</name>
<gene>
    <name evidence="1" type="ORF">H2198_010381</name>
</gene>
<evidence type="ECO:0000313" key="2">
    <source>
        <dbReference type="Proteomes" id="UP001172386"/>
    </source>
</evidence>
<sequence length="2406" mass="248802">MGLLRFGTTALALAASAHCFNVVPPANGADVVTETFTRFVFTCPCDATTSVSLGTVDPTSPANDSENHGWQGWSVKASRSSESLVLTGPTPTNRPTTRSRISSSRSLRNSSYDHSTTYTSALPTGPGFSVSHGSPTSSFPIFTSHSTTSSGSTSEAITTTSSYAYITTSTTTGTSTSGAQYGITSSSSATPPISPSTSSTTSAPATTTTTGSVTNHFPPGTPFVCTANIRGSKLRRRDTRYLSFGDGAGLLVADSTQAVPLTLSSEGVLRVVSNGMIVGAPSASGVQSFEMVFSYAALTSGWSIGDSGLQHDSVSFCLDSRSLVYVSFDTTAADCTPFSLVPTTDCSDCNLPGSSGASSTTTSHTLEAFTTSNSLTTFESTTSSTTTFGYYPNTTTTSQDTTSTSSSSTSSLGTTSSESESDASTTSITTSTEQAVYDATTSSSAVTSTTSIGLPYAGPSSTTTTNAEVAQSSTSTMSAPAISTTTSSGSGVPTSSTTTSDSSDATSSTTTSNINDATYSTTSSDLGAATSSTTTSDAGAPTSSTTTADLSGAASSTTTSGSSDATSSTTTSDSSAAVSSTTTTDEAQPSATTTSTTSSQGIADGDHTTSSTTSMTTMTMTITTSSSSSTTLSADTSIPTTGQPFSIQVEVTSTHRKRDIMVVGFVNGQLVLVSSPADAVAFVLTPQGVLMIFNTGLVVGFGGGSGTSALMIYSSVDAMPTVLTWSFAGGALVLPGAGFCVGSGNVMSVNVGTATDDACAPVTPVPDTASDSYNTAVASAVTPSPQTSTSTSSTISSSSTTVEVTTTSASAVISTTSSTTVPYVSTSTTTSSTSPTPSTCDPDNSVATCPGDCIYCVAQAGNDPSCASLTYCASCNTDADCSIWGTGFSCGSYITCSDVPGYSGNVCFKAESASCPNNVLLSTTTAIPSTITSTISVLTSSTTTSSSTATTDSTTSITTATASTTSITTTSSTTKTFETSGPNCSILPIPSLTAPNGADYTQFFYGCFASIPATTGNSLTVLEMVPGQEDPTSFLARCLQTAEQDGASVWTYYQSTDFSWGCGLWSDVSGDPNIFQDDTAVFTVNAFALVGPANQNASTTVSIQTSTTTSTSSATPIPPLDINADCTYVDVTHQIITTEGDAFTEFIGGCGYATVNGKGFTMFTSNYYQFSDGWTRQAALADCAEFAVLHSGQSFDFRHFQGATRWECNVIREMQTISNNTYLSGYDVITETYGFSLGDVSADNGDVISSTTTSTMTTTMTTTSVTTPAYGTTTVVSTTTSSLVSPTSTCTGLCNTSSTVSAGSRSWSQVKAGCTIYNADWAWSTASMFPDGISDCTAIENCAIYTDQQDMTAFRVFWVPTENQWHCDVGTQDDNTGNYQFSSPQGSFYMYNSIPIDTAPNVTNSSTTITTTIMTASTTTSSLTTTSATSSCVPTEASVGDLVSTDTNDWINFFSSGCGLSMDWAALSFNSLYVYQRSDYTFEEALLECAETADNDGSPVFEFETDIRNNNRWVCWTFPSATTDPTQFQPYGGIADAYGYYAPSRLASTTTTSSTSTTATSSLAATTTPACQSNPITDSNGDGWQVICDTVRLGGAPLLLDSDVTMEQCIEQCNTASNCNGVEIGPDQSGTVYCWGITADLDWTPTTYAGWDAALKVTGDLGRDPEDGDTLVTSTTSASTTTVVVMSSSSTFTSSTTTSGSQPTSTFYIVAGNVSPGRMIKRQTTAEYLAFDLTTGLSSLVDSQADASKFTTSDDGSLIVAGTSTAYVGFSDGTPTRLVLETTKPSPIVTASISSDGSLTITGVVAKCILDGGLVVSTDGQTPSGCQAITLTIVSAESSSSSCVTTTVISVIAPGATATRVSTVCSATLSPTPLPTTTVVPTTTTTTTSSTPSPTCVNGGIVTDTDGYSWEMLCGQGNAYGWDHFSSYADVNTLEDCIGKCNEDTNCNGVSIEYRDAPDNNLCGFIYTSYQFEAYPFDTDTAIRIEGPDARSEVVVADSSTTSSTTTTATSTTSSTTSTPTCTNAPLGDVVALYDTTQTFSNFYTGCSQSMEGGVSGGLGYLPKQFAVQWQAPDYEGYTFDDAVSRCVQFAVDNGAIAVEFYEDVDQNWMCVGVADVTPDASLFFPDSNVVNVWGFVWKNPCGNSPLGDAVSTDGTVFTEFYTGCSTSLEGNLAGGLRYLNRVVSTNWLPDNNYGGWTLDTALVSCADQSVANGGNLFEFYISSDSIWYCVAVNDKPADASSFYSDASVGKVWGFALSTSSSSSSSTTTTVLTTSTSTAAATPTCTPSSMGDVTASDGTTLDEFYDACGMSLEGNTPGGVGGMNPIWATIFPPYDDQSYGGWTLDTALVHCIDDAKNAGSTVIEFYETADAIPTWWCVGFDDITADPSSFYADVNVGRIWAFEVEV</sequence>